<name>A0A163GDY7_DIDRA</name>
<dbReference type="InterPro" id="IPR033121">
    <property type="entry name" value="PEPTIDASE_A1"/>
</dbReference>
<dbReference type="InterPro" id="IPR021109">
    <property type="entry name" value="Peptidase_aspartic_dom_sf"/>
</dbReference>
<sequence length="113" mass="12552">MSNLKRINVLPNPAYDKAGVASYASLLEKYDFAPTTAGPFQKIEEKKRSFKNAFRPKNKKETKPVLRKVGEDGKPGEVKAEDQQNDALYICPVEIGTPPQTLNLHFDTGSSDL</sequence>
<dbReference type="Proteomes" id="UP000076837">
    <property type="component" value="Unassembled WGS sequence"/>
</dbReference>
<dbReference type="PROSITE" id="PS51767">
    <property type="entry name" value="PEPTIDASE_A1"/>
    <property type="match status" value="1"/>
</dbReference>
<accession>A0A163GDY7</accession>
<dbReference type="EMBL" id="JYNV01000152">
    <property type="protein sequence ID" value="KZM24811.1"/>
    <property type="molecule type" value="Genomic_DNA"/>
</dbReference>
<gene>
    <name evidence="1" type="ORF">ST47_g4082</name>
</gene>
<dbReference type="STRING" id="5454.A0A163GDY7"/>
<dbReference type="Gene3D" id="2.40.70.10">
    <property type="entry name" value="Acid Proteases"/>
    <property type="match status" value="1"/>
</dbReference>
<organism evidence="1 2">
    <name type="scientific">Didymella rabiei</name>
    <name type="common">Chickpea ascochyta blight fungus</name>
    <name type="synonym">Mycosphaerella rabiei</name>
    <dbReference type="NCBI Taxonomy" id="5454"/>
    <lineage>
        <taxon>Eukaryota</taxon>
        <taxon>Fungi</taxon>
        <taxon>Dikarya</taxon>
        <taxon>Ascomycota</taxon>
        <taxon>Pezizomycotina</taxon>
        <taxon>Dothideomycetes</taxon>
        <taxon>Pleosporomycetidae</taxon>
        <taxon>Pleosporales</taxon>
        <taxon>Pleosporineae</taxon>
        <taxon>Didymellaceae</taxon>
        <taxon>Ascochyta</taxon>
    </lineage>
</organism>
<dbReference type="AlphaFoldDB" id="A0A163GDY7"/>
<dbReference type="SUPFAM" id="SSF50630">
    <property type="entry name" value="Acid proteases"/>
    <property type="match status" value="1"/>
</dbReference>
<dbReference type="OrthoDB" id="2747330at2759"/>
<evidence type="ECO:0000313" key="1">
    <source>
        <dbReference type="EMBL" id="KZM24811.1"/>
    </source>
</evidence>
<proteinExistence type="predicted"/>
<comment type="caution">
    <text evidence="1">The sequence shown here is derived from an EMBL/GenBank/DDBJ whole genome shotgun (WGS) entry which is preliminary data.</text>
</comment>
<keyword evidence="2" id="KW-1185">Reference proteome</keyword>
<dbReference type="Pfam" id="PF00026">
    <property type="entry name" value="Asp"/>
    <property type="match status" value="1"/>
</dbReference>
<protein>
    <submittedName>
        <fullName evidence="1">Uncharacterized protein</fullName>
    </submittedName>
</protein>
<reference evidence="1 2" key="1">
    <citation type="journal article" date="2016" name="Sci. Rep.">
        <title>Draft genome sequencing and secretome analysis of fungal phytopathogen Ascochyta rabiei provides insight into the necrotrophic effector repertoire.</title>
        <authorList>
            <person name="Verma S."/>
            <person name="Gazara R.K."/>
            <person name="Nizam S."/>
            <person name="Parween S."/>
            <person name="Chattopadhyay D."/>
            <person name="Verma P.K."/>
        </authorList>
    </citation>
    <scope>NUCLEOTIDE SEQUENCE [LARGE SCALE GENOMIC DNA]</scope>
    <source>
        <strain evidence="1 2">ArDII</strain>
    </source>
</reference>
<evidence type="ECO:0000313" key="2">
    <source>
        <dbReference type="Proteomes" id="UP000076837"/>
    </source>
</evidence>